<accession>A0AAW0L096</accession>
<sequence length="151" mass="17041">MGIADRVCLSLIPTSEGSWVTAVRALRRPQRRTSKTYSIGKPLIEQTQNVALEILNNKTPQQKSSIANCDFQLIVDRLTDGNSNLSQNSSCPAIQATDKVVVQPHLDFQECRERELKFIATGWKRDCLGKWFRDENVEFDSDEDDPNVCLG</sequence>
<keyword evidence="2" id="KW-0813">Transport</keyword>
<organism evidence="2 3">
    <name type="scientific">Quercus suber</name>
    <name type="common">Cork oak</name>
    <dbReference type="NCBI Taxonomy" id="58331"/>
    <lineage>
        <taxon>Eukaryota</taxon>
        <taxon>Viridiplantae</taxon>
        <taxon>Streptophyta</taxon>
        <taxon>Embryophyta</taxon>
        <taxon>Tracheophyta</taxon>
        <taxon>Spermatophyta</taxon>
        <taxon>Magnoliopsida</taxon>
        <taxon>eudicotyledons</taxon>
        <taxon>Gunneridae</taxon>
        <taxon>Pentapetalae</taxon>
        <taxon>rosids</taxon>
        <taxon>fabids</taxon>
        <taxon>Fagales</taxon>
        <taxon>Fagaceae</taxon>
        <taxon>Quercus</taxon>
    </lineage>
</organism>
<dbReference type="Pfam" id="PF15805">
    <property type="entry name" value="SCNM1_acidic"/>
    <property type="match status" value="1"/>
</dbReference>
<dbReference type="Proteomes" id="UP000237347">
    <property type="component" value="Unassembled WGS sequence"/>
</dbReference>
<dbReference type="PANTHER" id="PTHR32297:SF1">
    <property type="entry name" value="SODIUM CHANNEL MODIFIER 1"/>
    <property type="match status" value="1"/>
</dbReference>
<name>A0AAW0L096_QUESU</name>
<comment type="caution">
    <text evidence="2">The sequence shown here is derived from an EMBL/GenBank/DDBJ whole genome shotgun (WGS) entry which is preliminary data.</text>
</comment>
<dbReference type="PANTHER" id="PTHR32297">
    <property type="entry name" value="SODIUM CHANNEL MODIFIER 1"/>
    <property type="match status" value="1"/>
</dbReference>
<keyword evidence="3" id="KW-1185">Reference proteome</keyword>
<gene>
    <name evidence="2" type="primary">scnm1_0</name>
    <name evidence="2" type="ORF">CFP56_010073</name>
</gene>
<evidence type="ECO:0000259" key="1">
    <source>
        <dbReference type="Pfam" id="PF15805"/>
    </source>
</evidence>
<evidence type="ECO:0000313" key="3">
    <source>
        <dbReference type="Proteomes" id="UP000237347"/>
    </source>
</evidence>
<reference evidence="2 3" key="1">
    <citation type="journal article" date="2018" name="Sci. Data">
        <title>The draft genome sequence of cork oak.</title>
        <authorList>
            <person name="Ramos A.M."/>
            <person name="Usie A."/>
            <person name="Barbosa P."/>
            <person name="Barros P.M."/>
            <person name="Capote T."/>
            <person name="Chaves I."/>
            <person name="Simoes F."/>
            <person name="Abreu I."/>
            <person name="Carrasquinho I."/>
            <person name="Faro C."/>
            <person name="Guimaraes J.B."/>
            <person name="Mendonca D."/>
            <person name="Nobrega F."/>
            <person name="Rodrigues L."/>
            <person name="Saibo N.J.M."/>
            <person name="Varela M.C."/>
            <person name="Egas C."/>
            <person name="Matos J."/>
            <person name="Miguel C.M."/>
            <person name="Oliveira M.M."/>
            <person name="Ricardo C.P."/>
            <person name="Goncalves S."/>
        </authorList>
    </citation>
    <scope>NUCLEOTIDE SEQUENCE [LARGE SCALE GENOMIC DNA]</scope>
    <source>
        <strain evidence="3">cv. HL8</strain>
    </source>
</reference>
<proteinExistence type="predicted"/>
<dbReference type="GO" id="GO:0008380">
    <property type="term" value="P:RNA splicing"/>
    <property type="evidence" value="ECO:0007669"/>
    <property type="project" value="InterPro"/>
</dbReference>
<evidence type="ECO:0000313" key="2">
    <source>
        <dbReference type="EMBL" id="KAK7845012.1"/>
    </source>
</evidence>
<dbReference type="GO" id="GO:0005634">
    <property type="term" value="C:nucleus"/>
    <property type="evidence" value="ECO:0007669"/>
    <property type="project" value="TreeGrafter"/>
</dbReference>
<feature type="domain" description="Sodium channel modifier 1 acidic C-terminal" evidence="1">
    <location>
        <begin position="116"/>
        <end position="147"/>
    </location>
</feature>
<dbReference type="AlphaFoldDB" id="A0AAW0L096"/>
<dbReference type="GO" id="GO:0034220">
    <property type="term" value="P:monoatomic ion transmembrane transport"/>
    <property type="evidence" value="ECO:0007669"/>
    <property type="project" value="UniProtKB-KW"/>
</dbReference>
<dbReference type="InterPro" id="IPR033570">
    <property type="entry name" value="SCNM1"/>
</dbReference>
<protein>
    <submittedName>
        <fullName evidence="2">Sodium channel modifier 1</fullName>
    </submittedName>
</protein>
<dbReference type="InterPro" id="IPR031625">
    <property type="entry name" value="SCNM1_acidic"/>
</dbReference>
<keyword evidence="2" id="KW-0406">Ion transport</keyword>
<dbReference type="EMBL" id="PKMF04000176">
    <property type="protein sequence ID" value="KAK7845012.1"/>
    <property type="molecule type" value="Genomic_DNA"/>
</dbReference>
<keyword evidence="2" id="KW-0407">Ion channel</keyword>